<dbReference type="RefSeq" id="WP_142949690.1">
    <property type="nucleotide sequence ID" value="NZ_ARXR01000029.1"/>
</dbReference>
<gene>
    <name evidence="2" type="ORF">ISO4_02666</name>
</gene>
<evidence type="ECO:0000256" key="1">
    <source>
        <dbReference type="SAM" id="MobiDB-lite"/>
    </source>
</evidence>
<keyword evidence="3" id="KW-1185">Reference proteome</keyword>
<evidence type="ECO:0000313" key="3">
    <source>
        <dbReference type="Proteomes" id="UP000644441"/>
    </source>
</evidence>
<organism evidence="2 3">
    <name type="scientific">Alloalcanivorax venustensis ISO4</name>
    <dbReference type="NCBI Taxonomy" id="1177184"/>
    <lineage>
        <taxon>Bacteria</taxon>
        <taxon>Pseudomonadati</taxon>
        <taxon>Pseudomonadota</taxon>
        <taxon>Gammaproteobacteria</taxon>
        <taxon>Oceanospirillales</taxon>
        <taxon>Alcanivoracaceae</taxon>
        <taxon>Alloalcanivorax</taxon>
    </lineage>
</organism>
<accession>A0ABS0AIV0</accession>
<comment type="caution">
    <text evidence="2">The sequence shown here is derived from an EMBL/GenBank/DDBJ whole genome shotgun (WGS) entry which is preliminary data.</text>
</comment>
<dbReference type="EMBL" id="ARXR01000029">
    <property type="protein sequence ID" value="MBF5054064.1"/>
    <property type="molecule type" value="Genomic_DNA"/>
</dbReference>
<name>A0ABS0AIV0_9GAMM</name>
<feature type="region of interest" description="Disordered" evidence="1">
    <location>
        <begin position="61"/>
        <end position="118"/>
    </location>
</feature>
<protein>
    <submittedName>
        <fullName evidence="2">Uncharacterized protein</fullName>
    </submittedName>
</protein>
<sequence>MSEGINTHWLMHYRVVALVNQCRRLIRDEFGTRLSLTDPQLRQELDRFAARSQSRELARLMDDIAREAGAADAPPEPEKTAPKRMYRGQPLPEPASETEPGRAASPKAVIYRGRQVRG</sequence>
<reference evidence="2 3" key="1">
    <citation type="submission" date="2012-09" db="EMBL/GenBank/DDBJ databases">
        <title>Genome Sequence of alkane-degrading Bacterium Alcanivorax venustensis ISO4.</title>
        <authorList>
            <person name="Lai Q."/>
            <person name="Shao Z."/>
        </authorList>
    </citation>
    <scope>NUCLEOTIDE SEQUENCE [LARGE SCALE GENOMIC DNA]</scope>
    <source>
        <strain evidence="2 3">ISO4</strain>
    </source>
</reference>
<dbReference type="Proteomes" id="UP000644441">
    <property type="component" value="Unassembled WGS sequence"/>
</dbReference>
<proteinExistence type="predicted"/>
<evidence type="ECO:0000313" key="2">
    <source>
        <dbReference type="EMBL" id="MBF5054064.1"/>
    </source>
</evidence>